<evidence type="ECO:0000256" key="5">
    <source>
        <dbReference type="ARBA" id="ARBA00023242"/>
    </source>
</evidence>
<evidence type="ECO:0000313" key="8">
    <source>
        <dbReference type="EMBL" id="OQD86408.1"/>
    </source>
</evidence>
<proteinExistence type="predicted"/>
<dbReference type="GO" id="GO:0000976">
    <property type="term" value="F:transcription cis-regulatory region binding"/>
    <property type="evidence" value="ECO:0007669"/>
    <property type="project" value="TreeGrafter"/>
</dbReference>
<dbReference type="Proteomes" id="UP000191612">
    <property type="component" value="Unassembled WGS sequence"/>
</dbReference>
<evidence type="ECO:0000256" key="4">
    <source>
        <dbReference type="ARBA" id="ARBA00023163"/>
    </source>
</evidence>
<name>A0A1V6QB04_9EURO</name>
<evidence type="ECO:0000256" key="1">
    <source>
        <dbReference type="ARBA" id="ARBA00004123"/>
    </source>
</evidence>
<dbReference type="GO" id="GO:0000981">
    <property type="term" value="F:DNA-binding transcription factor activity, RNA polymerase II-specific"/>
    <property type="evidence" value="ECO:0007669"/>
    <property type="project" value="InterPro"/>
</dbReference>
<dbReference type="GO" id="GO:0008270">
    <property type="term" value="F:zinc ion binding"/>
    <property type="evidence" value="ECO:0007669"/>
    <property type="project" value="InterPro"/>
</dbReference>
<evidence type="ECO:0000256" key="3">
    <source>
        <dbReference type="ARBA" id="ARBA00023125"/>
    </source>
</evidence>
<dbReference type="PANTHER" id="PTHR31845:SF32">
    <property type="entry name" value="MISCELLANEOUS ZN(II)2CYS6 TRANSCRIPTION FACTOR (EUROFUNG)-RELATED"/>
    <property type="match status" value="1"/>
</dbReference>
<evidence type="ECO:0000259" key="7">
    <source>
        <dbReference type="PROSITE" id="PS00463"/>
    </source>
</evidence>
<evidence type="ECO:0000256" key="2">
    <source>
        <dbReference type="ARBA" id="ARBA00023015"/>
    </source>
</evidence>
<dbReference type="InterPro" id="IPR036864">
    <property type="entry name" value="Zn2-C6_fun-type_DNA-bd_sf"/>
</dbReference>
<dbReference type="InterPro" id="IPR001138">
    <property type="entry name" value="Zn2Cys6_DnaBD"/>
</dbReference>
<accession>A0A1V6QB04</accession>
<dbReference type="GO" id="GO:0005634">
    <property type="term" value="C:nucleus"/>
    <property type="evidence" value="ECO:0007669"/>
    <property type="project" value="UniProtKB-SubCell"/>
</dbReference>
<dbReference type="InterPro" id="IPR051089">
    <property type="entry name" value="prtT"/>
</dbReference>
<dbReference type="Gene3D" id="4.10.240.10">
    <property type="entry name" value="Zn(2)-C6 fungal-type DNA-binding domain"/>
    <property type="match status" value="1"/>
</dbReference>
<keyword evidence="4" id="KW-0804">Transcription</keyword>
<dbReference type="PANTHER" id="PTHR31845">
    <property type="entry name" value="FINGER DOMAIN PROTEIN, PUTATIVE-RELATED"/>
    <property type="match status" value="1"/>
</dbReference>
<comment type="subcellular location">
    <subcellularLocation>
        <location evidence="1">Nucleus</location>
    </subcellularLocation>
</comment>
<dbReference type="PROSITE" id="PS00463">
    <property type="entry name" value="ZN2_CY6_FUNGAL_1"/>
    <property type="match status" value="1"/>
</dbReference>
<reference evidence="9" key="1">
    <citation type="journal article" date="2017" name="Nat. Microbiol.">
        <title>Global analysis of biosynthetic gene clusters reveals vast potential of secondary metabolite production in Penicillium species.</title>
        <authorList>
            <person name="Nielsen J.C."/>
            <person name="Grijseels S."/>
            <person name="Prigent S."/>
            <person name="Ji B."/>
            <person name="Dainat J."/>
            <person name="Nielsen K.F."/>
            <person name="Frisvad J.C."/>
            <person name="Workman M."/>
            <person name="Nielsen J."/>
        </authorList>
    </citation>
    <scope>NUCLEOTIDE SEQUENCE [LARGE SCALE GENOMIC DNA]</scope>
    <source>
        <strain evidence="9">IBT 29525</strain>
    </source>
</reference>
<feature type="region of interest" description="Disordered" evidence="6">
    <location>
        <begin position="88"/>
        <end position="123"/>
    </location>
</feature>
<evidence type="ECO:0000313" key="9">
    <source>
        <dbReference type="Proteomes" id="UP000191612"/>
    </source>
</evidence>
<gene>
    <name evidence="8" type="ORF">PENSOL_c089G05612</name>
</gene>
<dbReference type="STRING" id="60172.A0A1V6QB04"/>
<protein>
    <recommendedName>
        <fullName evidence="7">Zn(2)-C6 fungal-type domain-containing protein</fullName>
    </recommendedName>
</protein>
<keyword evidence="3" id="KW-0238">DNA-binding</keyword>
<sequence length="557" mass="63194">MESAQIPAGTPAPYGRACMNCSRAKCKCIIPATGTGCERCQRLNKECRPAQTVRKRNKQPSGSNTAHLEAKLDWIMSAFEKSGATPGLPSDWQPVNLGQGSRHDPSQYAPTTQSSPSVSSLSTAEEGPYPARFLPSYDKEILSLIYVPPAMAQKCLDHFRTRNLQYLPFVYIPDNMTSDQLRQQYPFLWRVMLDLVPSMDLLLGIMTFISWVSYSRRPFLNIYAHILMAVVAELGINGPNDYSAMSSFKDAIGMKQAPPAARTLEERRAVLGCYLISSSAALAISRIDAMRWTPHMEESLSILTEAKECPQDELLVALVKIHLVLDRFYQLRRDGDVFFSLPFYLDSFKNQLDTVKGQIPPHLQHHRVILLFLYNAEIIINELSIGTPAIPHSPDPHRLDSLYTSLRATKGWLDVWIEFEAEEYLQLSCVIFFQFTRGIVSLYRLTVLEDPAWSKSMVRDTANILEYLNRNEAIIRRCPDYITFDNSREMNLLEKGLRMIQGMRMNWEPKLMEMWRSDIPGDNGIDSGMIQSNAVLPDVMPVGEIDEAWMMDFLGSL</sequence>
<keyword evidence="9" id="KW-1185">Reference proteome</keyword>
<dbReference type="EMBL" id="MDYO01000089">
    <property type="protein sequence ID" value="OQD86408.1"/>
    <property type="molecule type" value="Genomic_DNA"/>
</dbReference>
<comment type="caution">
    <text evidence="8">The sequence shown here is derived from an EMBL/GenBank/DDBJ whole genome shotgun (WGS) entry which is preliminary data.</text>
</comment>
<evidence type="ECO:0000256" key="6">
    <source>
        <dbReference type="SAM" id="MobiDB-lite"/>
    </source>
</evidence>
<keyword evidence="2" id="KW-0805">Transcription regulation</keyword>
<dbReference type="SUPFAM" id="SSF57701">
    <property type="entry name" value="Zn2/Cys6 DNA-binding domain"/>
    <property type="match status" value="1"/>
</dbReference>
<keyword evidence="5" id="KW-0539">Nucleus</keyword>
<dbReference type="AlphaFoldDB" id="A0A1V6QB04"/>
<dbReference type="CDD" id="cd00067">
    <property type="entry name" value="GAL4"/>
    <property type="match status" value="1"/>
</dbReference>
<organism evidence="8 9">
    <name type="scientific">Penicillium solitum</name>
    <dbReference type="NCBI Taxonomy" id="60172"/>
    <lineage>
        <taxon>Eukaryota</taxon>
        <taxon>Fungi</taxon>
        <taxon>Dikarya</taxon>
        <taxon>Ascomycota</taxon>
        <taxon>Pezizomycotina</taxon>
        <taxon>Eurotiomycetes</taxon>
        <taxon>Eurotiomycetidae</taxon>
        <taxon>Eurotiales</taxon>
        <taxon>Aspergillaceae</taxon>
        <taxon>Penicillium</taxon>
    </lineage>
</organism>
<feature type="domain" description="Zn(2)-C6 fungal-type" evidence="7">
    <location>
        <begin position="17"/>
        <end position="47"/>
    </location>
</feature>